<feature type="chain" id="PRO_5013081358" description="YD repeat-containing protein" evidence="1">
    <location>
        <begin position="22"/>
        <end position="315"/>
    </location>
</feature>
<gene>
    <name evidence="2" type="ORF">COR50_11855</name>
</gene>
<protein>
    <recommendedName>
        <fullName evidence="4">YD repeat-containing protein</fullName>
    </recommendedName>
</protein>
<organism evidence="2 3">
    <name type="scientific">Chitinophaga caeni</name>
    <dbReference type="NCBI Taxonomy" id="2029983"/>
    <lineage>
        <taxon>Bacteria</taxon>
        <taxon>Pseudomonadati</taxon>
        <taxon>Bacteroidota</taxon>
        <taxon>Chitinophagia</taxon>
        <taxon>Chitinophagales</taxon>
        <taxon>Chitinophagaceae</taxon>
        <taxon>Chitinophaga</taxon>
    </lineage>
</organism>
<sequence>MKTIITLIFLALGLSASAQQALPKTSWQSFGYQKQPDHIKRAYYKSDSLGYEPTMAEVISFNKDGFIIQEYKQVLGKTPREVVRNYVYKNGVLDSINILETNASYNSWQKMHYDTKGKLVKITATGKYSEYTDTFTYDDGGMVQTVFRKKASGESVLTEYVHNRSYVKVTTTETSGRKIESSYIYDGDHLFAKFTITKKLRIRFYDEARRINYQTTDETISNPFEYAMNLRTEYQKNPNALAQKFGNSDYAEIIFDIPTETKNEHGDWIRRLQLDKTYRPTQRRLVFNQIMYADGIKSGSTEMDLIFESKVRKMK</sequence>
<keyword evidence="3" id="KW-1185">Reference proteome</keyword>
<evidence type="ECO:0000256" key="1">
    <source>
        <dbReference type="SAM" id="SignalP"/>
    </source>
</evidence>
<dbReference type="Proteomes" id="UP000220133">
    <property type="component" value="Chromosome"/>
</dbReference>
<dbReference type="EMBL" id="CP023777">
    <property type="protein sequence ID" value="ATL47804.1"/>
    <property type="molecule type" value="Genomic_DNA"/>
</dbReference>
<evidence type="ECO:0000313" key="3">
    <source>
        <dbReference type="Proteomes" id="UP000220133"/>
    </source>
</evidence>
<evidence type="ECO:0000313" key="2">
    <source>
        <dbReference type="EMBL" id="ATL47804.1"/>
    </source>
</evidence>
<dbReference type="AlphaFoldDB" id="A0A291QVC6"/>
<name>A0A291QVC6_9BACT</name>
<reference evidence="2 3" key="1">
    <citation type="submission" date="2017-10" db="EMBL/GenBank/DDBJ databases">
        <title>Paenichitinophaga pekingensis gen. nov., sp. nov., isolated from activated sludge.</title>
        <authorList>
            <person name="Jin D."/>
            <person name="Kong X."/>
            <person name="Deng Y."/>
            <person name="Bai Z."/>
        </authorList>
    </citation>
    <scope>NUCLEOTIDE SEQUENCE [LARGE SCALE GENOMIC DNA]</scope>
    <source>
        <strain evidence="2 3">13</strain>
    </source>
</reference>
<feature type="signal peptide" evidence="1">
    <location>
        <begin position="1"/>
        <end position="21"/>
    </location>
</feature>
<accession>A0A291QVC6</accession>
<dbReference type="OrthoDB" id="1446025at2"/>
<keyword evidence="1" id="KW-0732">Signal</keyword>
<evidence type="ECO:0008006" key="4">
    <source>
        <dbReference type="Google" id="ProtNLM"/>
    </source>
</evidence>
<dbReference type="KEGG" id="cbae:COR50_11855"/>
<proteinExistence type="predicted"/>
<dbReference type="RefSeq" id="WP_098194181.1">
    <property type="nucleotide sequence ID" value="NZ_CP023777.1"/>
</dbReference>